<evidence type="ECO:0000256" key="1">
    <source>
        <dbReference type="SAM" id="MobiDB-lite"/>
    </source>
</evidence>
<protein>
    <submittedName>
        <fullName evidence="2">Uncharacterized protein</fullName>
    </submittedName>
</protein>
<name>A0A699JJ76_TANCI</name>
<accession>A0A699JJ76</accession>
<dbReference type="AlphaFoldDB" id="A0A699JJ76"/>
<proteinExistence type="predicted"/>
<evidence type="ECO:0000313" key="2">
    <source>
        <dbReference type="EMBL" id="GFA41157.1"/>
    </source>
</evidence>
<gene>
    <name evidence="2" type="ORF">Tci_613129</name>
</gene>
<organism evidence="2">
    <name type="scientific">Tanacetum cinerariifolium</name>
    <name type="common">Dalmatian daisy</name>
    <name type="synonym">Chrysanthemum cinerariifolium</name>
    <dbReference type="NCBI Taxonomy" id="118510"/>
    <lineage>
        <taxon>Eukaryota</taxon>
        <taxon>Viridiplantae</taxon>
        <taxon>Streptophyta</taxon>
        <taxon>Embryophyta</taxon>
        <taxon>Tracheophyta</taxon>
        <taxon>Spermatophyta</taxon>
        <taxon>Magnoliopsida</taxon>
        <taxon>eudicotyledons</taxon>
        <taxon>Gunneridae</taxon>
        <taxon>Pentapetalae</taxon>
        <taxon>asterids</taxon>
        <taxon>campanulids</taxon>
        <taxon>Asterales</taxon>
        <taxon>Asteraceae</taxon>
        <taxon>Asteroideae</taxon>
        <taxon>Anthemideae</taxon>
        <taxon>Anthemidinae</taxon>
        <taxon>Tanacetum</taxon>
    </lineage>
</organism>
<sequence length="88" mass="9533">MTADQPPLTDGPVVVNGGPAMVNNGPPPATVEAATWHINHALQVQYEEEGSVRGQKGVSTRSERCQYEVRESSILEADMAQGDWWIGN</sequence>
<dbReference type="EMBL" id="BKCJ010419368">
    <property type="protein sequence ID" value="GFA41157.1"/>
    <property type="molecule type" value="Genomic_DNA"/>
</dbReference>
<feature type="region of interest" description="Disordered" evidence="1">
    <location>
        <begin position="1"/>
        <end position="26"/>
    </location>
</feature>
<reference evidence="2" key="1">
    <citation type="journal article" date="2019" name="Sci. Rep.">
        <title>Draft genome of Tanacetum cinerariifolium, the natural source of mosquito coil.</title>
        <authorList>
            <person name="Yamashiro T."/>
            <person name="Shiraishi A."/>
            <person name="Satake H."/>
            <person name="Nakayama K."/>
        </authorList>
    </citation>
    <scope>NUCLEOTIDE SEQUENCE</scope>
</reference>
<comment type="caution">
    <text evidence="2">The sequence shown here is derived from an EMBL/GenBank/DDBJ whole genome shotgun (WGS) entry which is preliminary data.</text>
</comment>